<dbReference type="Pfam" id="PF10223">
    <property type="entry name" value="Menorin_N"/>
    <property type="match status" value="1"/>
</dbReference>
<organism evidence="3">
    <name type="scientific">Grammatophora oceanica</name>
    <dbReference type="NCBI Taxonomy" id="210454"/>
    <lineage>
        <taxon>Eukaryota</taxon>
        <taxon>Sar</taxon>
        <taxon>Stramenopiles</taxon>
        <taxon>Ochrophyta</taxon>
        <taxon>Bacillariophyta</taxon>
        <taxon>Fragilariophyceae</taxon>
        <taxon>Fragilariophycidae</taxon>
        <taxon>Rhabdonematales</taxon>
        <taxon>Grammatophoraceae</taxon>
        <taxon>Grammatophora</taxon>
    </lineage>
</organism>
<dbReference type="EMBL" id="HBGK01001906">
    <property type="protein sequence ID" value="CAD9272123.1"/>
    <property type="molecule type" value="Transcribed_RNA"/>
</dbReference>
<dbReference type="AlphaFoldDB" id="A0A7S1XZH4"/>
<accession>A0A7S1XZH4</accession>
<dbReference type="PANTHER" id="PTHR21184">
    <property type="entry name" value="MENORIN (DENDRITIC BRANCHING PROTEIN)"/>
    <property type="match status" value="1"/>
</dbReference>
<sequence length="319" mass="35721">MPLPSSTQGWAHSTCTVEMLQKVLNDSAITAIESDLLMGRDTFSTIQDDGSSNNELVPIMAHPPERESDLSASRFLDMVTDAGSRKAEKLLKKHIKLDFKEMETVQPVLEEARSVHCNGKTIFLNADILPGPGRTEEDIALPPELFLEACLSVMKARDRQQQTSFALSLGFKVDVVHLFGHTDDQVSQMKTLMERYELMERSAGVVLAINARLLSKRLHVFDAFLEKYTKSQLLVWTGTGEPPISERKVRNIRRHFEAKGTFARVGFDCQTCALLPMGALYDTAIFVLGTWKLAKRTARACTKKILGKRSALTEKDKHQ</sequence>
<evidence type="ECO:0000313" key="3">
    <source>
        <dbReference type="EMBL" id="CAD9272123.1"/>
    </source>
</evidence>
<feature type="domain" description="Menorin-like" evidence="2">
    <location>
        <begin position="10"/>
        <end position="264"/>
    </location>
</feature>
<dbReference type="InterPro" id="IPR019356">
    <property type="entry name" value="Menorin_dom"/>
</dbReference>
<proteinExistence type="inferred from homology"/>
<protein>
    <recommendedName>
        <fullName evidence="2">Menorin-like domain-containing protein</fullName>
    </recommendedName>
</protein>
<reference evidence="3" key="1">
    <citation type="submission" date="2021-01" db="EMBL/GenBank/DDBJ databases">
        <authorList>
            <person name="Corre E."/>
            <person name="Pelletier E."/>
            <person name="Niang G."/>
            <person name="Scheremetjew M."/>
            <person name="Finn R."/>
            <person name="Kale V."/>
            <person name="Holt S."/>
            <person name="Cochrane G."/>
            <person name="Meng A."/>
            <person name="Brown T."/>
            <person name="Cohen L."/>
        </authorList>
    </citation>
    <scope>NUCLEOTIDE SEQUENCE</scope>
    <source>
        <strain evidence="3">CCMP 410</strain>
    </source>
</reference>
<evidence type="ECO:0000259" key="2">
    <source>
        <dbReference type="Pfam" id="PF10223"/>
    </source>
</evidence>
<gene>
    <name evidence="3" type="ORF">GOCE00092_LOCUS1028</name>
</gene>
<evidence type="ECO:0000256" key="1">
    <source>
        <dbReference type="ARBA" id="ARBA00044953"/>
    </source>
</evidence>
<dbReference type="GO" id="GO:0005615">
    <property type="term" value="C:extracellular space"/>
    <property type="evidence" value="ECO:0007669"/>
    <property type="project" value="TreeGrafter"/>
</dbReference>
<name>A0A7S1XZH4_9STRA</name>
<dbReference type="PANTHER" id="PTHR21184:SF6">
    <property type="entry name" value="CONSERVED PLASMA MEMBRANE PROTEIN"/>
    <property type="match status" value="1"/>
</dbReference>
<comment type="similarity">
    <text evidence="1">Belongs to the menorin family.</text>
</comment>